<dbReference type="Pfam" id="PF04245">
    <property type="entry name" value="NA37"/>
    <property type="match status" value="1"/>
</dbReference>
<dbReference type="RefSeq" id="WP_214112479.1">
    <property type="nucleotide sequence ID" value="NZ_JAHCTB010000002.1"/>
</dbReference>
<evidence type="ECO:0000313" key="1">
    <source>
        <dbReference type="EMBL" id="MBT0607622.1"/>
    </source>
</evidence>
<accession>A0ABS5S339</accession>
<dbReference type="EMBL" id="JAHCTB010000002">
    <property type="protein sequence ID" value="MBT0607622.1"/>
    <property type="molecule type" value="Genomic_DNA"/>
</dbReference>
<dbReference type="Proteomes" id="UP001297092">
    <property type="component" value="Unassembled WGS sequence"/>
</dbReference>
<sequence>MINLFATTIETLFIHKVGNRSRNEELFISKEPYKVNDELRPILKEFFFKPFREKADQLFKFSEDSKLREALSEPEIIRDDLSFIDDKAISKEITQLLYDCGNHPHIKSGEVYIAFLKNIQMEDRSYDGIGIFKSEMKYDFIEFEKKENHLDVILKQGVNLNKLDKGAIIINDIDAGQRKVLHFDSNKYDTKYWIDNFLGLEELEDSSFYTKKYLKFCQDFGKDVVLPATDKMEEVAFINKAVNHFAKSDFFSEDEFLAEMDLGEDLNNEFSHYKTERAGKYQLDGITDFDISNESVSEARKRIKSEISLDTGITIKVAKGTVNSAKYLEKGWDEEKQMYYYLAYFNKEDKN</sequence>
<gene>
    <name evidence="1" type="ORF">KIV10_05455</name>
</gene>
<keyword evidence="2" id="KW-1185">Reference proteome</keyword>
<comment type="caution">
    <text evidence="1">The sequence shown here is derived from an EMBL/GenBank/DDBJ whole genome shotgun (WGS) entry which is preliminary data.</text>
</comment>
<dbReference type="InterPro" id="IPR007358">
    <property type="entry name" value="Nucleoid_associated_NdpA"/>
</dbReference>
<evidence type="ECO:0000313" key="2">
    <source>
        <dbReference type="Proteomes" id="UP001297092"/>
    </source>
</evidence>
<organism evidence="1 2">
    <name type="scientific">Aequorivita echinoideorum</name>
    <dbReference type="NCBI Taxonomy" id="1549647"/>
    <lineage>
        <taxon>Bacteria</taxon>
        <taxon>Pseudomonadati</taxon>
        <taxon>Bacteroidota</taxon>
        <taxon>Flavobacteriia</taxon>
        <taxon>Flavobacteriales</taxon>
        <taxon>Flavobacteriaceae</taxon>
        <taxon>Aequorivita</taxon>
    </lineage>
</organism>
<proteinExistence type="predicted"/>
<name>A0ABS5S339_9FLAO</name>
<protein>
    <submittedName>
        <fullName evidence="1">Nucleoid-associated protein</fullName>
    </submittedName>
</protein>
<reference evidence="1 2" key="1">
    <citation type="submission" date="2021-05" db="EMBL/GenBank/DDBJ databases">
        <title>Aequorivita echinoideorum JCM 30378 genome.</title>
        <authorList>
            <person name="Zhang H."/>
            <person name="Li C."/>
        </authorList>
    </citation>
    <scope>NUCLEOTIDE SEQUENCE [LARGE SCALE GENOMIC DNA]</scope>
    <source>
        <strain evidence="1 2">JCM30378</strain>
    </source>
</reference>